<dbReference type="EMBL" id="CYHE01000002">
    <property type="protein sequence ID" value="CUA93146.1"/>
    <property type="molecule type" value="Genomic_DNA"/>
</dbReference>
<keyword evidence="3" id="KW-1185">Reference proteome</keyword>
<proteinExistence type="predicted"/>
<reference evidence="3" key="1">
    <citation type="submission" date="2015-08" db="EMBL/GenBank/DDBJ databases">
        <authorList>
            <person name="Varghese N."/>
        </authorList>
    </citation>
    <scope>NUCLEOTIDE SEQUENCE [LARGE SCALE GENOMIC DNA]</scope>
    <source>
        <strain evidence="3">DSM 23407</strain>
    </source>
</reference>
<protein>
    <submittedName>
        <fullName evidence="2">Predicted RNA-binding protein YlxR, DUF448 family</fullName>
    </submittedName>
</protein>
<dbReference type="CDD" id="cd00279">
    <property type="entry name" value="YlxR"/>
    <property type="match status" value="1"/>
</dbReference>
<dbReference type="InterPro" id="IPR007393">
    <property type="entry name" value="YlxR_dom"/>
</dbReference>
<dbReference type="RefSeq" id="WP_082439974.1">
    <property type="nucleotide sequence ID" value="NZ_CYHE01000002.1"/>
</dbReference>
<dbReference type="InterPro" id="IPR035931">
    <property type="entry name" value="YlxR-like_sf"/>
</dbReference>
<dbReference type="OrthoDB" id="9799836at2"/>
<dbReference type="PANTHER" id="PTHR34215">
    <property type="entry name" value="BLL0784 PROTEIN"/>
    <property type="match status" value="1"/>
</dbReference>
<dbReference type="InterPro" id="IPR029064">
    <property type="entry name" value="Ribosomal_eL30-like_sf"/>
</dbReference>
<gene>
    <name evidence="2" type="ORF">Ga0061067_102272</name>
</gene>
<dbReference type="SUPFAM" id="SSF55315">
    <property type="entry name" value="L30e-like"/>
    <property type="match status" value="1"/>
</dbReference>
<dbReference type="PANTHER" id="PTHR34215:SF1">
    <property type="entry name" value="YLXR DOMAIN-CONTAINING PROTEIN"/>
    <property type="match status" value="1"/>
</dbReference>
<dbReference type="AlphaFoldDB" id="A0A0K6HQN4"/>
<name>A0A0K6HQN4_9HYPH</name>
<evidence type="ECO:0000259" key="1">
    <source>
        <dbReference type="Pfam" id="PF04296"/>
    </source>
</evidence>
<dbReference type="Gene3D" id="3.30.1330.30">
    <property type="match status" value="1"/>
</dbReference>
<dbReference type="NCBIfam" id="NF006622">
    <property type="entry name" value="PRK09190.1"/>
    <property type="match status" value="1"/>
</dbReference>
<dbReference type="Pfam" id="PF04296">
    <property type="entry name" value="YlxR"/>
    <property type="match status" value="1"/>
</dbReference>
<sequence length="220" mass="23712">MEAYRVPRKNEPLERQCALSRAVLPVSELMRFVLDPEGQVVPDLKRQLPGRGVWITARREAVETAVKKRVFAKAFKAEVKVEPGLADLIDTLLVKGALSALSLCRKAGELVTGFSKVEAALRRDPVIALIHASDASGDGIRKLAAAAASQTELASGRPVVRLFDSTQLDLALGRTNVIHAALLAGRASEGFLERVRQLEAFRAGSVTYERCGADSAVAQD</sequence>
<dbReference type="SUPFAM" id="SSF64376">
    <property type="entry name" value="YlxR-like"/>
    <property type="match status" value="1"/>
</dbReference>
<dbReference type="InterPro" id="IPR037465">
    <property type="entry name" value="YlxR"/>
</dbReference>
<evidence type="ECO:0000313" key="3">
    <source>
        <dbReference type="Proteomes" id="UP000183900"/>
    </source>
</evidence>
<dbReference type="Gene3D" id="3.30.1230.10">
    <property type="entry name" value="YlxR-like"/>
    <property type="match status" value="1"/>
</dbReference>
<dbReference type="Proteomes" id="UP000183900">
    <property type="component" value="Unassembled WGS sequence"/>
</dbReference>
<organism evidence="2 3">
    <name type="scientific">Pannonibacter indicus</name>
    <dbReference type="NCBI Taxonomy" id="466044"/>
    <lineage>
        <taxon>Bacteria</taxon>
        <taxon>Pseudomonadati</taxon>
        <taxon>Pseudomonadota</taxon>
        <taxon>Alphaproteobacteria</taxon>
        <taxon>Hyphomicrobiales</taxon>
        <taxon>Stappiaceae</taxon>
        <taxon>Pannonibacter</taxon>
    </lineage>
</organism>
<accession>A0A0K6HQN4</accession>
<evidence type="ECO:0000313" key="2">
    <source>
        <dbReference type="EMBL" id="CUA93146.1"/>
    </source>
</evidence>
<feature type="domain" description="YlxR" evidence="1">
    <location>
        <begin position="15"/>
        <end position="83"/>
    </location>
</feature>